<feature type="region of interest" description="Disordered" evidence="1">
    <location>
        <begin position="298"/>
        <end position="324"/>
    </location>
</feature>
<feature type="region of interest" description="Disordered" evidence="1">
    <location>
        <begin position="368"/>
        <end position="394"/>
    </location>
</feature>
<dbReference type="Gene3D" id="3.40.50.1820">
    <property type="entry name" value="alpha/beta hydrolase"/>
    <property type="match status" value="1"/>
</dbReference>
<organism evidence="2 3">
    <name type="scientific">Pochonia chlamydosporia 170</name>
    <dbReference type="NCBI Taxonomy" id="1380566"/>
    <lineage>
        <taxon>Eukaryota</taxon>
        <taxon>Fungi</taxon>
        <taxon>Dikarya</taxon>
        <taxon>Ascomycota</taxon>
        <taxon>Pezizomycotina</taxon>
        <taxon>Sordariomycetes</taxon>
        <taxon>Hypocreomycetidae</taxon>
        <taxon>Hypocreales</taxon>
        <taxon>Clavicipitaceae</taxon>
        <taxon>Pochonia</taxon>
    </lineage>
</organism>
<reference evidence="2 3" key="1">
    <citation type="journal article" date="2016" name="PLoS Pathog.">
        <title>Biosynthesis of antibiotic leucinostatins in bio-control fungus Purpureocillium lilacinum and their inhibition on phytophthora revealed by genome mining.</title>
        <authorList>
            <person name="Wang G."/>
            <person name="Liu Z."/>
            <person name="Lin R."/>
            <person name="Li E."/>
            <person name="Mao Z."/>
            <person name="Ling J."/>
            <person name="Yang Y."/>
            <person name="Yin W.B."/>
            <person name="Xie B."/>
        </authorList>
    </citation>
    <scope>NUCLEOTIDE SEQUENCE [LARGE SCALE GENOMIC DNA]</scope>
    <source>
        <strain evidence="2">170</strain>
    </source>
</reference>
<gene>
    <name evidence="2" type="ORF">VFPPC_01711</name>
</gene>
<name>A0A179G8L5_METCM</name>
<accession>A0A179G8L5</accession>
<dbReference type="GeneID" id="28845482"/>
<dbReference type="EMBL" id="LSBJ02000001">
    <property type="protein sequence ID" value="OAQ74147.2"/>
    <property type="molecule type" value="Genomic_DNA"/>
</dbReference>
<evidence type="ECO:0000256" key="1">
    <source>
        <dbReference type="SAM" id="MobiDB-lite"/>
    </source>
</evidence>
<dbReference type="OrthoDB" id="5396420at2759"/>
<keyword evidence="3" id="KW-1185">Reference proteome</keyword>
<evidence type="ECO:0000313" key="3">
    <source>
        <dbReference type="Proteomes" id="UP000078397"/>
    </source>
</evidence>
<keyword evidence="2" id="KW-0675">Receptor</keyword>
<evidence type="ECO:0000313" key="2">
    <source>
        <dbReference type="EMBL" id="OAQ74147.2"/>
    </source>
</evidence>
<dbReference type="InterPro" id="IPR029058">
    <property type="entry name" value="AB_hydrolase_fold"/>
</dbReference>
<proteinExistence type="predicted"/>
<feature type="compositionally biased region" description="Low complexity" evidence="1">
    <location>
        <begin position="298"/>
        <end position="307"/>
    </location>
</feature>
<protein>
    <submittedName>
        <fullName evidence="2">Leukaemia virus receptor (BLVR) domain-containing protein</fullName>
    </submittedName>
</protein>
<dbReference type="AlphaFoldDB" id="A0A179G8L5"/>
<feature type="compositionally biased region" description="Basic residues" evidence="1">
    <location>
        <begin position="308"/>
        <end position="320"/>
    </location>
</feature>
<sequence length="394" mass="44148">MPRWHQVLPIHSRCFTQRAFSTVVPERVEVRCGSAGHVTIDLFNVPETSSNEPLLIHMPPFPQPDGSASQLPPFLQNRSVASINYRWRPFAEPPTHDEAPGPLHWPTPIHDSAFAFSWLIENLPPPKNSRRDIYIYGSYLGASLATSLALTEAHTHARFGVRGFMAYNGIYNWTMFLPDHRINKAPKRTKSARAPPGPAEGSHLHKLQEHMPALFGTPSNLFDSFASPSLFFHSPGLLVPPSFHMTVEHSALIDNMTSDQEIPPKPIKAPRKSHLVFPPRQATLRIPDTLLLFDSAPTPVTKSSAKSKSVRSRRTAKRTGHSFQAQASELAELMRRSVEVVELKERSKWDEDVHSRVDEALKRVRVVDAGPERESMELSEGGQDAVASWLESRI</sequence>
<dbReference type="SUPFAM" id="SSF53474">
    <property type="entry name" value="alpha/beta-Hydrolases"/>
    <property type="match status" value="1"/>
</dbReference>
<dbReference type="Proteomes" id="UP000078397">
    <property type="component" value="Unassembled WGS sequence"/>
</dbReference>
<dbReference type="STRING" id="1380566.A0A179G8L5"/>
<comment type="caution">
    <text evidence="2">The sequence shown here is derived from an EMBL/GenBank/DDBJ whole genome shotgun (WGS) entry which is preliminary data.</text>
</comment>
<dbReference type="RefSeq" id="XP_018150230.2">
    <property type="nucleotide sequence ID" value="XM_018281488.2"/>
</dbReference>
<dbReference type="KEGG" id="pchm:VFPPC_01711"/>